<organism evidence="1 2">
    <name type="scientific">Neptunomonas marina</name>
    <dbReference type="NCBI Taxonomy" id="1815562"/>
    <lineage>
        <taxon>Bacteria</taxon>
        <taxon>Pseudomonadati</taxon>
        <taxon>Pseudomonadota</taxon>
        <taxon>Gammaproteobacteria</taxon>
        <taxon>Oceanospirillales</taxon>
        <taxon>Oceanospirillaceae</taxon>
        <taxon>Neptunomonas</taxon>
    </lineage>
</organism>
<keyword evidence="2" id="KW-1185">Reference proteome</keyword>
<name>A0A437Q8R4_9GAMM</name>
<dbReference type="EMBL" id="SACQ01000003">
    <property type="protein sequence ID" value="RVU30890.1"/>
    <property type="molecule type" value="Genomic_DNA"/>
</dbReference>
<accession>A0A437Q8R4</accession>
<sequence>MDTINTKVEKLDLSNIVKKVQEKTGMSERLVKRAESLYRQFLILHAKYPNNIIVPPHLADEMWHEHILSSRNYVDACNNLFGEYLHHHTDDTADVLSQGWKSSKELYASEFGVDLLELRQVASLCRV</sequence>
<evidence type="ECO:0000313" key="1">
    <source>
        <dbReference type="EMBL" id="RVU30890.1"/>
    </source>
</evidence>
<evidence type="ECO:0000313" key="2">
    <source>
        <dbReference type="Proteomes" id="UP000282818"/>
    </source>
</evidence>
<evidence type="ECO:0008006" key="3">
    <source>
        <dbReference type="Google" id="ProtNLM"/>
    </source>
</evidence>
<dbReference type="Proteomes" id="UP000282818">
    <property type="component" value="Unassembled WGS sequence"/>
</dbReference>
<protein>
    <recommendedName>
        <fullName evidence="3">Glycine-rich domain-containing protein-like</fullName>
    </recommendedName>
</protein>
<gene>
    <name evidence="1" type="ORF">EOE65_07690</name>
</gene>
<proteinExistence type="predicted"/>
<dbReference type="AlphaFoldDB" id="A0A437Q8R4"/>
<reference evidence="1 2" key="1">
    <citation type="submission" date="2019-01" db="EMBL/GenBank/DDBJ databases">
        <authorList>
            <person name="Chen W.-M."/>
        </authorList>
    </citation>
    <scope>NUCLEOTIDE SEQUENCE [LARGE SCALE GENOMIC DNA]</scope>
    <source>
        <strain evidence="1 2">HPM-16</strain>
    </source>
</reference>
<comment type="caution">
    <text evidence="1">The sequence shown here is derived from an EMBL/GenBank/DDBJ whole genome shotgun (WGS) entry which is preliminary data.</text>
</comment>